<protein>
    <submittedName>
        <fullName evidence="2">Uncharacterized protein</fullName>
    </submittedName>
</protein>
<feature type="transmembrane region" description="Helical" evidence="1">
    <location>
        <begin position="201"/>
        <end position="224"/>
    </location>
</feature>
<dbReference type="EMBL" id="VRMN01000015">
    <property type="protein sequence ID" value="KAA8491182.1"/>
    <property type="molecule type" value="Genomic_DNA"/>
</dbReference>
<keyword evidence="1" id="KW-1133">Transmembrane helix</keyword>
<evidence type="ECO:0000313" key="2">
    <source>
        <dbReference type="EMBL" id="KAA8491182.1"/>
    </source>
</evidence>
<keyword evidence="1" id="KW-0812">Transmembrane</keyword>
<evidence type="ECO:0000313" key="3">
    <source>
        <dbReference type="Proteomes" id="UP000324585"/>
    </source>
</evidence>
<keyword evidence="1" id="KW-0472">Membrane</keyword>
<feature type="transmembrane region" description="Helical" evidence="1">
    <location>
        <begin position="77"/>
        <end position="99"/>
    </location>
</feature>
<comment type="caution">
    <text evidence="2">The sequence shown here is derived from an EMBL/GenBank/DDBJ whole genome shotgun (WGS) entry which is preliminary data.</text>
</comment>
<proteinExistence type="predicted"/>
<gene>
    <name evidence="2" type="ORF">FVE85_9477</name>
</gene>
<evidence type="ECO:0000256" key="1">
    <source>
        <dbReference type="SAM" id="Phobius"/>
    </source>
</evidence>
<sequence>MSAQSAQSAYGSVGKQQQAMGSGNVDSAAARVGAALNVAVVTLLYGVAVALFSAQLVRAWREVPLTNALGVVARNKYAVSALVDYVAGVSFTALYILFVEEQVVPAVVISMLSISLGNPVLLIYTLVRVWKFGSVSSGILRQRTLSTDGSTTGRGGVPGLIPPKFSRVVSLVVLSFYVVLFVIFVLVCVDALQTQPMRAGFAYIMSHGWALTTWVDVLLGIMFVMSHVAVQRTLSVLQIICIWIALALFGHGVTLLYGIHLCFLSLAQPGRSLAEAFTESAEQE</sequence>
<name>A0A5J4YJE9_PORPP</name>
<accession>A0A5J4YJE9</accession>
<dbReference type="AlphaFoldDB" id="A0A5J4YJE9"/>
<dbReference type="OMA" id="HILANVW"/>
<dbReference type="OrthoDB" id="62504at2759"/>
<feature type="transmembrane region" description="Helical" evidence="1">
    <location>
        <begin position="34"/>
        <end position="57"/>
    </location>
</feature>
<keyword evidence="3" id="KW-1185">Reference proteome</keyword>
<organism evidence="2 3">
    <name type="scientific">Porphyridium purpureum</name>
    <name type="common">Red alga</name>
    <name type="synonym">Porphyridium cruentum</name>
    <dbReference type="NCBI Taxonomy" id="35688"/>
    <lineage>
        <taxon>Eukaryota</taxon>
        <taxon>Rhodophyta</taxon>
        <taxon>Bangiophyceae</taxon>
        <taxon>Porphyridiales</taxon>
        <taxon>Porphyridiaceae</taxon>
        <taxon>Porphyridium</taxon>
    </lineage>
</organism>
<dbReference type="Proteomes" id="UP000324585">
    <property type="component" value="Unassembled WGS sequence"/>
</dbReference>
<feature type="transmembrane region" description="Helical" evidence="1">
    <location>
        <begin position="168"/>
        <end position="189"/>
    </location>
</feature>
<feature type="transmembrane region" description="Helical" evidence="1">
    <location>
        <begin position="236"/>
        <end position="263"/>
    </location>
</feature>
<feature type="transmembrane region" description="Helical" evidence="1">
    <location>
        <begin position="106"/>
        <end position="127"/>
    </location>
</feature>
<reference evidence="3" key="1">
    <citation type="journal article" date="2019" name="Nat. Commun.">
        <title>Expansion of phycobilisome linker gene families in mesophilic red algae.</title>
        <authorList>
            <person name="Lee J."/>
            <person name="Kim D."/>
            <person name="Bhattacharya D."/>
            <person name="Yoon H.S."/>
        </authorList>
    </citation>
    <scope>NUCLEOTIDE SEQUENCE [LARGE SCALE GENOMIC DNA]</scope>
    <source>
        <strain evidence="3">CCMP 1328</strain>
    </source>
</reference>